<dbReference type="EMBL" id="CAJQZC010000017">
    <property type="protein sequence ID" value="CAG4927202.1"/>
    <property type="molecule type" value="Genomic_DNA"/>
</dbReference>
<keyword evidence="5 6" id="KW-0472">Membrane</keyword>
<dbReference type="AlphaFoldDB" id="A0A9N8X4Q7"/>
<reference evidence="7" key="1">
    <citation type="submission" date="2021-04" db="EMBL/GenBank/DDBJ databases">
        <authorList>
            <person name="Vanwijnsberghe S."/>
        </authorList>
    </citation>
    <scope>NUCLEOTIDE SEQUENCE</scope>
    <source>
        <strain evidence="7">LMG 31841</strain>
    </source>
</reference>
<organism evidence="7 8">
    <name type="scientific">Paraburkholderia saeva</name>
    <dbReference type="NCBI Taxonomy" id="2777537"/>
    <lineage>
        <taxon>Bacteria</taxon>
        <taxon>Pseudomonadati</taxon>
        <taxon>Pseudomonadota</taxon>
        <taxon>Betaproteobacteria</taxon>
        <taxon>Burkholderiales</taxon>
        <taxon>Burkholderiaceae</taxon>
        <taxon>Paraburkholderia</taxon>
    </lineage>
</organism>
<dbReference type="PIRSF" id="PIRSF005859">
    <property type="entry name" value="PBR"/>
    <property type="match status" value="1"/>
</dbReference>
<feature type="transmembrane region" description="Helical" evidence="6">
    <location>
        <begin position="44"/>
        <end position="61"/>
    </location>
</feature>
<dbReference type="FunFam" id="1.20.1260.100:FF:000001">
    <property type="entry name" value="translocator protein 2"/>
    <property type="match status" value="1"/>
</dbReference>
<feature type="transmembrane region" description="Helical" evidence="6">
    <location>
        <begin position="125"/>
        <end position="146"/>
    </location>
</feature>
<dbReference type="Proteomes" id="UP000789704">
    <property type="component" value="Unassembled WGS sequence"/>
</dbReference>
<evidence type="ECO:0000256" key="5">
    <source>
        <dbReference type="ARBA" id="ARBA00023136"/>
    </source>
</evidence>
<sequence length="156" mass="17704">MNAIASLVVFFVLTFAAAAAGSRFRPDGWYGGLRKPPFNPPNSVFAPVWTILYVLMAIAAWRVWRVAGFTPAIVLWVVQLVLNTAWSWLFFGRHRADIALLDIVMLLVFIVATTAEFFHFDRWAGILMVPYLLWVAFATALNFSLWKLNRERPGLS</sequence>
<dbReference type="InterPro" id="IPR004307">
    <property type="entry name" value="TspO_MBR"/>
</dbReference>
<dbReference type="RefSeq" id="WP_228883846.1">
    <property type="nucleotide sequence ID" value="NZ_CAJQZC010000017.1"/>
</dbReference>
<dbReference type="CDD" id="cd15904">
    <property type="entry name" value="TSPO_MBR"/>
    <property type="match status" value="1"/>
</dbReference>
<feature type="transmembrane region" description="Helical" evidence="6">
    <location>
        <begin position="73"/>
        <end position="92"/>
    </location>
</feature>
<dbReference type="PANTHER" id="PTHR10057:SF0">
    <property type="entry name" value="TRANSLOCATOR PROTEIN"/>
    <property type="match status" value="1"/>
</dbReference>
<evidence type="ECO:0000256" key="3">
    <source>
        <dbReference type="ARBA" id="ARBA00022692"/>
    </source>
</evidence>
<dbReference type="Gene3D" id="1.20.1260.100">
    <property type="entry name" value="TspO/MBR protein"/>
    <property type="match status" value="1"/>
</dbReference>
<keyword evidence="3 6" id="KW-0812">Transmembrane</keyword>
<keyword evidence="4 6" id="KW-1133">Transmembrane helix</keyword>
<feature type="transmembrane region" description="Helical" evidence="6">
    <location>
        <begin position="98"/>
        <end position="118"/>
    </location>
</feature>
<keyword evidence="8" id="KW-1185">Reference proteome</keyword>
<protein>
    <submittedName>
        <fullName evidence="7">Tryptophan-rich sensory protein</fullName>
    </submittedName>
</protein>
<dbReference type="GO" id="GO:0016020">
    <property type="term" value="C:membrane"/>
    <property type="evidence" value="ECO:0007669"/>
    <property type="project" value="UniProtKB-SubCell"/>
</dbReference>
<comment type="subcellular location">
    <subcellularLocation>
        <location evidence="1">Membrane</location>
        <topology evidence="1">Multi-pass membrane protein</topology>
    </subcellularLocation>
</comment>
<evidence type="ECO:0000256" key="1">
    <source>
        <dbReference type="ARBA" id="ARBA00004141"/>
    </source>
</evidence>
<proteinExistence type="inferred from homology"/>
<evidence type="ECO:0000256" key="6">
    <source>
        <dbReference type="SAM" id="Phobius"/>
    </source>
</evidence>
<name>A0A9N8X4Q7_9BURK</name>
<comment type="similarity">
    <text evidence="2">Belongs to the TspO/BZRP family.</text>
</comment>
<dbReference type="InterPro" id="IPR038330">
    <property type="entry name" value="TspO/MBR-related_sf"/>
</dbReference>
<evidence type="ECO:0000313" key="7">
    <source>
        <dbReference type="EMBL" id="CAG4927202.1"/>
    </source>
</evidence>
<dbReference type="PANTHER" id="PTHR10057">
    <property type="entry name" value="PERIPHERAL-TYPE BENZODIAZEPINE RECEPTOR"/>
    <property type="match status" value="1"/>
</dbReference>
<evidence type="ECO:0000256" key="4">
    <source>
        <dbReference type="ARBA" id="ARBA00022989"/>
    </source>
</evidence>
<gene>
    <name evidence="7" type="primary">tspO</name>
    <name evidence="7" type="ORF">LMG31841_05671</name>
</gene>
<evidence type="ECO:0000313" key="8">
    <source>
        <dbReference type="Proteomes" id="UP000789704"/>
    </source>
</evidence>
<evidence type="ECO:0000256" key="2">
    <source>
        <dbReference type="ARBA" id="ARBA00007524"/>
    </source>
</evidence>
<dbReference type="GO" id="GO:0033013">
    <property type="term" value="P:tetrapyrrole metabolic process"/>
    <property type="evidence" value="ECO:0007669"/>
    <property type="project" value="UniProtKB-ARBA"/>
</dbReference>
<comment type="caution">
    <text evidence="7">The sequence shown here is derived from an EMBL/GenBank/DDBJ whole genome shotgun (WGS) entry which is preliminary data.</text>
</comment>
<dbReference type="Pfam" id="PF03073">
    <property type="entry name" value="TspO_MBR"/>
    <property type="match status" value="1"/>
</dbReference>
<accession>A0A9N8X4Q7</accession>